<sequence length="321" mass="38041">MKLHIFRSPQISLKYDENNNKEEYPGLSILRNKFGNNMASINYIDDQFLLRFLKARQMNVNKAIVMLENYFNWRKVHNIDLLIKTKRETIRLEFYPRAYHGIDKIGRPIYIDCIGRSNIKQLLNDYSEKSILNYWIYEYEFLLNVIFPACCIQRCKKAGLDLNLYKTTCFETLNIIDLHGLGISQFNSTCRKIMRELIHVSQNYYPELLGQMFIVNAPSIFTVIWSFVKSLLDEKTVKKISVYSSKDNWKKKLLEYIDENQLPEFLGGTGPKDDEWLYYNFGPWADFDILSLIAKKYPKIPRDFLFSHYSPNSYEENIISN</sequence>
<proteinExistence type="predicted"/>
<dbReference type="PANTHER" id="PTHR45657">
    <property type="entry name" value="CRAL-TRIO DOMAIN-CONTAINING PROTEIN YKL091C-RELATED"/>
    <property type="match status" value="1"/>
</dbReference>
<dbReference type="InterPro" id="IPR036865">
    <property type="entry name" value="CRAL-TRIO_dom_sf"/>
</dbReference>
<accession>B6ADR6</accession>
<dbReference type="PROSITE" id="PS50191">
    <property type="entry name" value="CRAL_TRIO"/>
    <property type="match status" value="1"/>
</dbReference>
<dbReference type="SUPFAM" id="SSF52087">
    <property type="entry name" value="CRAL/TRIO domain"/>
    <property type="match status" value="1"/>
</dbReference>
<dbReference type="SUPFAM" id="SSF46938">
    <property type="entry name" value="CRAL/TRIO N-terminal domain"/>
    <property type="match status" value="1"/>
</dbReference>
<dbReference type="Pfam" id="PF00650">
    <property type="entry name" value="CRAL_TRIO"/>
    <property type="match status" value="1"/>
</dbReference>
<dbReference type="EMBL" id="DS989729">
    <property type="protein sequence ID" value="EEA06357.1"/>
    <property type="molecule type" value="Genomic_DNA"/>
</dbReference>
<dbReference type="SMART" id="SM01100">
    <property type="entry name" value="CRAL_TRIO_N"/>
    <property type="match status" value="1"/>
</dbReference>
<dbReference type="AlphaFoldDB" id="B6ADR6"/>
<evidence type="ECO:0000259" key="1">
    <source>
        <dbReference type="PROSITE" id="PS50191"/>
    </source>
</evidence>
<dbReference type="CDD" id="cd00170">
    <property type="entry name" value="SEC14"/>
    <property type="match status" value="1"/>
</dbReference>
<dbReference type="Gene3D" id="3.40.525.10">
    <property type="entry name" value="CRAL-TRIO lipid binding domain"/>
    <property type="match status" value="1"/>
</dbReference>
<evidence type="ECO:0000313" key="3">
    <source>
        <dbReference type="Proteomes" id="UP000001460"/>
    </source>
</evidence>
<dbReference type="RefSeq" id="XP_002140706.1">
    <property type="nucleotide sequence ID" value="XM_002140670.1"/>
</dbReference>
<name>B6ADR6_CRYMR</name>
<dbReference type="SMART" id="SM00516">
    <property type="entry name" value="SEC14"/>
    <property type="match status" value="1"/>
</dbReference>
<dbReference type="OrthoDB" id="1434354at2759"/>
<dbReference type="PANTHER" id="PTHR45657:SF1">
    <property type="entry name" value="CRAL-TRIO DOMAIN-CONTAINING PROTEIN YKL091C-RELATED"/>
    <property type="match status" value="1"/>
</dbReference>
<protein>
    <submittedName>
        <fullName evidence="2">CRAL/TRIO domain-containing protein</fullName>
    </submittedName>
</protein>
<reference evidence="2" key="1">
    <citation type="submission" date="2008-06" db="EMBL/GenBank/DDBJ databases">
        <authorList>
            <person name="Lorenzi H."/>
            <person name="Inman J."/>
            <person name="Miller J."/>
            <person name="Schobel S."/>
            <person name="Amedeo P."/>
            <person name="Caler E.V."/>
            <person name="da Silva J."/>
        </authorList>
    </citation>
    <scope>NUCLEOTIDE SEQUENCE [LARGE SCALE GENOMIC DNA]</scope>
    <source>
        <strain evidence="2">RN66</strain>
    </source>
</reference>
<keyword evidence="3" id="KW-1185">Reference proteome</keyword>
<gene>
    <name evidence="2" type="ORF">CMU_008480</name>
</gene>
<dbReference type="InterPro" id="IPR051026">
    <property type="entry name" value="PI/PC_transfer"/>
</dbReference>
<dbReference type="GeneID" id="6995695"/>
<feature type="domain" description="CRAL-TRIO" evidence="1">
    <location>
        <begin position="87"/>
        <end position="274"/>
    </location>
</feature>
<dbReference type="Pfam" id="PF03765">
    <property type="entry name" value="CRAL_TRIO_N"/>
    <property type="match status" value="1"/>
</dbReference>
<dbReference type="STRING" id="441375.B6ADR6"/>
<dbReference type="InterPro" id="IPR011074">
    <property type="entry name" value="CRAL/TRIO_N_dom"/>
</dbReference>
<organism evidence="2 3">
    <name type="scientific">Cryptosporidium muris (strain RN66)</name>
    <dbReference type="NCBI Taxonomy" id="441375"/>
    <lineage>
        <taxon>Eukaryota</taxon>
        <taxon>Sar</taxon>
        <taxon>Alveolata</taxon>
        <taxon>Apicomplexa</taxon>
        <taxon>Conoidasida</taxon>
        <taxon>Coccidia</taxon>
        <taxon>Eucoccidiorida</taxon>
        <taxon>Eimeriorina</taxon>
        <taxon>Cryptosporidiidae</taxon>
        <taxon>Cryptosporidium</taxon>
    </lineage>
</organism>
<dbReference type="VEuPathDB" id="CryptoDB:CMU_008480"/>
<dbReference type="InterPro" id="IPR036273">
    <property type="entry name" value="CRAL/TRIO_N_dom_sf"/>
</dbReference>
<dbReference type="InterPro" id="IPR001251">
    <property type="entry name" value="CRAL-TRIO_dom"/>
</dbReference>
<dbReference type="OMA" id="WAFSTVW"/>
<dbReference type="Proteomes" id="UP000001460">
    <property type="component" value="Unassembled WGS sequence"/>
</dbReference>
<evidence type="ECO:0000313" key="2">
    <source>
        <dbReference type="EMBL" id="EEA06357.1"/>
    </source>
</evidence>
<dbReference type="eggNOG" id="KOG1471">
    <property type="taxonomic scope" value="Eukaryota"/>
</dbReference>